<dbReference type="Gene3D" id="3.30.450.20">
    <property type="entry name" value="PAS domain"/>
    <property type="match status" value="2"/>
</dbReference>
<dbReference type="GO" id="GO:0043200">
    <property type="term" value="P:response to amino acid"/>
    <property type="evidence" value="ECO:0007669"/>
    <property type="project" value="UniProtKB-ARBA"/>
</dbReference>
<keyword evidence="7 12" id="KW-1133">Transmembrane helix</keyword>
<reference evidence="15" key="2">
    <citation type="submission" date="2020-09" db="EMBL/GenBank/DDBJ databases">
        <authorList>
            <person name="Sun Q."/>
            <person name="Zhou Y."/>
        </authorList>
    </citation>
    <scope>NUCLEOTIDE SEQUENCE</scope>
    <source>
        <strain evidence="15">CGMCC 1.15371</strain>
    </source>
</reference>
<evidence type="ECO:0000256" key="12">
    <source>
        <dbReference type="SAM" id="Phobius"/>
    </source>
</evidence>
<keyword evidence="4" id="KW-0145">Chemotaxis</keyword>
<evidence type="ECO:0000256" key="8">
    <source>
        <dbReference type="ARBA" id="ARBA00023136"/>
    </source>
</evidence>
<keyword evidence="8 12" id="KW-0472">Membrane</keyword>
<dbReference type="Pfam" id="PF00672">
    <property type="entry name" value="HAMP"/>
    <property type="match status" value="1"/>
</dbReference>
<feature type="transmembrane region" description="Helical" evidence="12">
    <location>
        <begin position="21"/>
        <end position="43"/>
    </location>
</feature>
<evidence type="ECO:0000256" key="7">
    <source>
        <dbReference type="ARBA" id="ARBA00022989"/>
    </source>
</evidence>
<evidence type="ECO:0000313" key="16">
    <source>
        <dbReference type="Proteomes" id="UP000628775"/>
    </source>
</evidence>
<sequence>MQENNAFKRAISVLFHLSLKAKLTLSFLVILIVPLVVSNWISYKDAENTVDSQMMNSEHNSVNIVNQTIDQFISAQEQNIDYLAQAIPAADINNNENKKTREILNKIQKSSANVEQTYVGTETGSFMNEPTSFKNPPDYDPRKRPWYQDAMKANGKVIITDPYVSQSSKQMVVTIAQKTQDGQGVAAVNLRLDSITNMLSSIKVGQHGYLSLLDKNNMIISDPKEKEGTKAKGSFYKTIHSGNSGDLNVVHKGKQERLSYETNKLTGWKIIGTMYQDEVDQAVHPILTKTIIVLVISLILAGLLIFLIIRSITRPLALLMDSADKVSEGDLRAPVVIKTQDEIGQLGHAFERMRTSLIQVVSEIESKATSLAASSEELSASTNQNSKATEQITQSIQELSLGAERQSRKIDESTQSAIEMVTTIQEISESSNEVASTAINTSNVVNEGNEAVEVSVQQMQFIKNTVSELAEKLKTLGEYSANIDQIINVITEIADQTNLLALNAAIEAARAGEQGKGFAVVADEVRKLAEQSSQSTDKIREVVTAIQKETDLALQSMETGKVEVDKGIDVVNSAGESFKNIKQFVDNVTSQIQNVSAAVQEIAASTEQNVRTFEDISEISKQTSAGTQDVSATTEEQLASMEEISSSAENLSEMAEELQGIIERFKI</sequence>
<dbReference type="Proteomes" id="UP000628775">
    <property type="component" value="Unassembled WGS sequence"/>
</dbReference>
<accession>A0A8J2VPQ9</accession>
<dbReference type="Gene3D" id="1.10.287.950">
    <property type="entry name" value="Methyl-accepting chemotaxis protein"/>
    <property type="match status" value="1"/>
</dbReference>
<dbReference type="FunFam" id="1.10.287.950:FF:000001">
    <property type="entry name" value="Methyl-accepting chemotaxis sensory transducer"/>
    <property type="match status" value="1"/>
</dbReference>
<evidence type="ECO:0000256" key="3">
    <source>
        <dbReference type="ARBA" id="ARBA00022481"/>
    </source>
</evidence>
<dbReference type="Pfam" id="PF00015">
    <property type="entry name" value="MCPsignal"/>
    <property type="match status" value="1"/>
</dbReference>
<dbReference type="CDD" id="cd06225">
    <property type="entry name" value="HAMP"/>
    <property type="match status" value="1"/>
</dbReference>
<evidence type="ECO:0000256" key="6">
    <source>
        <dbReference type="ARBA" id="ARBA00022692"/>
    </source>
</evidence>
<evidence type="ECO:0000256" key="1">
    <source>
        <dbReference type="ARBA" id="ARBA00004651"/>
    </source>
</evidence>
<dbReference type="EMBL" id="BMIR01000004">
    <property type="protein sequence ID" value="GGE34603.1"/>
    <property type="molecule type" value="Genomic_DNA"/>
</dbReference>
<dbReference type="GO" id="GO:0016597">
    <property type="term" value="F:amino acid binding"/>
    <property type="evidence" value="ECO:0007669"/>
    <property type="project" value="UniProtKB-ARBA"/>
</dbReference>
<evidence type="ECO:0000256" key="11">
    <source>
        <dbReference type="PROSITE-ProRule" id="PRU00284"/>
    </source>
</evidence>
<dbReference type="GO" id="GO:0006935">
    <property type="term" value="P:chemotaxis"/>
    <property type="evidence" value="ECO:0007669"/>
    <property type="project" value="UniProtKB-KW"/>
</dbReference>
<dbReference type="CDD" id="cd11386">
    <property type="entry name" value="MCP_signal"/>
    <property type="match status" value="1"/>
</dbReference>
<dbReference type="InterPro" id="IPR003660">
    <property type="entry name" value="HAMP_dom"/>
</dbReference>
<evidence type="ECO:0000259" key="13">
    <source>
        <dbReference type="PROSITE" id="PS50111"/>
    </source>
</evidence>
<evidence type="ECO:0000313" key="15">
    <source>
        <dbReference type="EMBL" id="GGE34603.1"/>
    </source>
</evidence>
<gene>
    <name evidence="15" type="primary">mcpA</name>
    <name evidence="15" type="ORF">GCM10011391_11620</name>
</gene>
<dbReference type="FunFam" id="3.30.450.20:FF:000048">
    <property type="entry name" value="Methyl-accepting chemotaxis protein"/>
    <property type="match status" value="1"/>
</dbReference>
<evidence type="ECO:0000256" key="4">
    <source>
        <dbReference type="ARBA" id="ARBA00022500"/>
    </source>
</evidence>
<keyword evidence="3" id="KW-0488">Methylation</keyword>
<keyword evidence="9 11" id="KW-0807">Transducer</keyword>
<dbReference type="SUPFAM" id="SSF103190">
    <property type="entry name" value="Sensory domain-like"/>
    <property type="match status" value="1"/>
</dbReference>
<evidence type="ECO:0000256" key="5">
    <source>
        <dbReference type="ARBA" id="ARBA00022519"/>
    </source>
</evidence>
<dbReference type="PANTHER" id="PTHR32089">
    <property type="entry name" value="METHYL-ACCEPTING CHEMOTAXIS PROTEIN MCPB"/>
    <property type="match status" value="1"/>
</dbReference>
<dbReference type="AlphaFoldDB" id="A0A8J2VPQ9"/>
<evidence type="ECO:0000256" key="9">
    <source>
        <dbReference type="ARBA" id="ARBA00023224"/>
    </source>
</evidence>
<dbReference type="Pfam" id="PF02743">
    <property type="entry name" value="dCache_1"/>
    <property type="match status" value="1"/>
</dbReference>
<feature type="domain" description="HAMP" evidence="14">
    <location>
        <begin position="310"/>
        <end position="362"/>
    </location>
</feature>
<keyword evidence="16" id="KW-1185">Reference proteome</keyword>
<keyword evidence="5" id="KW-0997">Cell inner membrane</keyword>
<dbReference type="SMART" id="SM00304">
    <property type="entry name" value="HAMP"/>
    <property type="match status" value="1"/>
</dbReference>
<comment type="caution">
    <text evidence="15">The sequence shown here is derived from an EMBL/GenBank/DDBJ whole genome shotgun (WGS) entry which is preliminary data.</text>
</comment>
<keyword evidence="2" id="KW-1003">Cell membrane</keyword>
<comment type="similarity">
    <text evidence="10">Belongs to the methyl-accepting chemotaxis (MCP) protein family.</text>
</comment>
<dbReference type="CDD" id="cd18773">
    <property type="entry name" value="PDC1_HK_sensor"/>
    <property type="match status" value="1"/>
</dbReference>
<dbReference type="PROSITE" id="PS50111">
    <property type="entry name" value="CHEMOTAXIS_TRANSDUC_2"/>
    <property type="match status" value="1"/>
</dbReference>
<dbReference type="PANTHER" id="PTHR32089:SF114">
    <property type="entry name" value="METHYL-ACCEPTING CHEMOTAXIS PROTEIN MCPB"/>
    <property type="match status" value="1"/>
</dbReference>
<protein>
    <submittedName>
        <fullName evidence="15">Methyl-accepting chemotaxis protein McpA</fullName>
    </submittedName>
</protein>
<keyword evidence="6 12" id="KW-0812">Transmembrane</keyword>
<proteinExistence type="inferred from homology"/>
<dbReference type="InterPro" id="IPR004089">
    <property type="entry name" value="MCPsignal_dom"/>
</dbReference>
<comment type="subcellular location">
    <subcellularLocation>
        <location evidence="1">Cell membrane</location>
        <topology evidence="1">Multi-pass membrane protein</topology>
    </subcellularLocation>
</comment>
<dbReference type="GO" id="GO:0005886">
    <property type="term" value="C:plasma membrane"/>
    <property type="evidence" value="ECO:0007669"/>
    <property type="project" value="UniProtKB-SubCell"/>
</dbReference>
<organism evidence="15 16">
    <name type="scientific">Pullulanibacillus camelliae</name>
    <dbReference type="NCBI Taxonomy" id="1707096"/>
    <lineage>
        <taxon>Bacteria</taxon>
        <taxon>Bacillati</taxon>
        <taxon>Bacillota</taxon>
        <taxon>Bacilli</taxon>
        <taxon>Bacillales</taxon>
        <taxon>Sporolactobacillaceae</taxon>
        <taxon>Pullulanibacillus</taxon>
    </lineage>
</organism>
<name>A0A8J2VPQ9_9BACL</name>
<dbReference type="CDD" id="cd12912">
    <property type="entry name" value="PDC2_MCP_like"/>
    <property type="match status" value="1"/>
</dbReference>
<dbReference type="PROSITE" id="PS50885">
    <property type="entry name" value="HAMP"/>
    <property type="match status" value="1"/>
</dbReference>
<evidence type="ECO:0000259" key="14">
    <source>
        <dbReference type="PROSITE" id="PS50885"/>
    </source>
</evidence>
<dbReference type="RefSeq" id="WP_188690550.1">
    <property type="nucleotide sequence ID" value="NZ_BMIR01000004.1"/>
</dbReference>
<dbReference type="GO" id="GO:0007165">
    <property type="term" value="P:signal transduction"/>
    <property type="evidence" value="ECO:0007669"/>
    <property type="project" value="UniProtKB-KW"/>
</dbReference>
<dbReference type="SMART" id="SM00283">
    <property type="entry name" value="MA"/>
    <property type="match status" value="1"/>
</dbReference>
<reference evidence="15" key="1">
    <citation type="journal article" date="2014" name="Int. J. Syst. Evol. Microbiol.">
        <title>Complete genome sequence of Corynebacterium casei LMG S-19264T (=DSM 44701T), isolated from a smear-ripened cheese.</title>
        <authorList>
            <consortium name="US DOE Joint Genome Institute (JGI-PGF)"/>
            <person name="Walter F."/>
            <person name="Albersmeier A."/>
            <person name="Kalinowski J."/>
            <person name="Ruckert C."/>
        </authorList>
    </citation>
    <scope>NUCLEOTIDE SEQUENCE</scope>
    <source>
        <strain evidence="15">CGMCC 1.15371</strain>
    </source>
</reference>
<evidence type="ECO:0000256" key="10">
    <source>
        <dbReference type="ARBA" id="ARBA00029447"/>
    </source>
</evidence>
<dbReference type="InterPro" id="IPR033479">
    <property type="entry name" value="dCache_1"/>
</dbReference>
<dbReference type="InterPro" id="IPR029151">
    <property type="entry name" value="Sensor-like_sf"/>
</dbReference>
<feature type="transmembrane region" description="Helical" evidence="12">
    <location>
        <begin position="291"/>
        <end position="309"/>
    </location>
</feature>
<dbReference type="SUPFAM" id="SSF58104">
    <property type="entry name" value="Methyl-accepting chemotaxis protein (MCP) signaling domain"/>
    <property type="match status" value="1"/>
</dbReference>
<feature type="domain" description="Methyl-accepting transducer" evidence="13">
    <location>
        <begin position="381"/>
        <end position="617"/>
    </location>
</feature>
<evidence type="ECO:0000256" key="2">
    <source>
        <dbReference type="ARBA" id="ARBA00022475"/>
    </source>
</evidence>